<accession>A0A6C0AEU4</accession>
<name>A0A6C0AEU4_9ZZZZ</name>
<sequence length="45" mass="5492">MFQTKLIEIPNNKFDWIDVPIYNKKDLLKTSSKKKSCKRVRFNFE</sequence>
<proteinExistence type="predicted"/>
<reference evidence="1" key="1">
    <citation type="journal article" date="2020" name="Nature">
        <title>Giant virus diversity and host interactions through global metagenomics.</title>
        <authorList>
            <person name="Schulz F."/>
            <person name="Roux S."/>
            <person name="Paez-Espino D."/>
            <person name="Jungbluth S."/>
            <person name="Walsh D.A."/>
            <person name="Denef V.J."/>
            <person name="McMahon K.D."/>
            <person name="Konstantinidis K.T."/>
            <person name="Eloe-Fadrosh E.A."/>
            <person name="Kyrpides N.C."/>
            <person name="Woyke T."/>
        </authorList>
    </citation>
    <scope>NUCLEOTIDE SEQUENCE</scope>
    <source>
        <strain evidence="1">GVMAG-S-1021933-23</strain>
    </source>
</reference>
<organism evidence="1">
    <name type="scientific">viral metagenome</name>
    <dbReference type="NCBI Taxonomy" id="1070528"/>
    <lineage>
        <taxon>unclassified sequences</taxon>
        <taxon>metagenomes</taxon>
        <taxon>organismal metagenomes</taxon>
    </lineage>
</organism>
<protein>
    <submittedName>
        <fullName evidence="1">Uncharacterized protein</fullName>
    </submittedName>
</protein>
<dbReference type="EMBL" id="MN740595">
    <property type="protein sequence ID" value="QHS78284.1"/>
    <property type="molecule type" value="Genomic_DNA"/>
</dbReference>
<dbReference type="AlphaFoldDB" id="A0A6C0AEU4"/>
<evidence type="ECO:0000313" key="1">
    <source>
        <dbReference type="EMBL" id="QHS78284.1"/>
    </source>
</evidence>